<keyword evidence="3" id="KW-1185">Reference proteome</keyword>
<dbReference type="Proteomes" id="UP000054011">
    <property type="component" value="Unassembled WGS sequence"/>
</dbReference>
<evidence type="ECO:0000259" key="1">
    <source>
        <dbReference type="Pfam" id="PF03771"/>
    </source>
</evidence>
<reference evidence="2 3" key="1">
    <citation type="submission" date="2015-11" db="EMBL/GenBank/DDBJ databases">
        <title>Genome-wide analysis reveals the secondary metabolome in Streptomyces kanasensis ZX01.</title>
        <authorList>
            <person name="Zhang G."/>
            <person name="Han L."/>
            <person name="Feng J."/>
            <person name="Zhang X."/>
        </authorList>
    </citation>
    <scope>NUCLEOTIDE SEQUENCE [LARGE SCALE GENOMIC DNA]</scope>
    <source>
        <strain evidence="2 3">ZX01</strain>
    </source>
</reference>
<gene>
    <name evidence="2" type="ORF">ATE80_11925</name>
</gene>
<name>A0A100Y6J4_9ACTN</name>
<dbReference type="AlphaFoldDB" id="A0A100Y6J4"/>
<dbReference type="RefSeq" id="WP_058942170.1">
    <property type="nucleotide sequence ID" value="NZ_LNSV01000024.1"/>
</dbReference>
<protein>
    <recommendedName>
        <fullName evidence="1">DUF317 domain-containing protein</fullName>
    </recommendedName>
</protein>
<sequence>MSKQQRQWPGWGDPRAAQQHYLIEPRYLAGGGDLRHVTEYLRASGWTDNTPRSSAALVFDSPDKTVRVAYQPPGGWQIHGAAQGQQPAWQVTLSAQAPVEIVSGLTDALTKARSAHAPNVWAPLSERGWSTDTGQEHTAVSPNRDAFVQYVSTGPQHWWIGARNEHGPVWNLQATSTTPLYLLQGLTEALVDPDPVMRPRGHVPPSNRIRRTSVSVLPDQLHAWQQARITAARAATWGRNWVASRTRTPAPARVARSR</sequence>
<dbReference type="InterPro" id="IPR005523">
    <property type="entry name" value="DUF317_SPDY"/>
</dbReference>
<dbReference type="EMBL" id="LNSV01000024">
    <property type="protein sequence ID" value="KUH38580.1"/>
    <property type="molecule type" value="Genomic_DNA"/>
</dbReference>
<evidence type="ECO:0000313" key="3">
    <source>
        <dbReference type="Proteomes" id="UP000054011"/>
    </source>
</evidence>
<dbReference type="STRING" id="936756.ATE80_11925"/>
<feature type="domain" description="DUF317" evidence="1">
    <location>
        <begin position="61"/>
        <end position="112"/>
    </location>
</feature>
<organism evidence="2 3">
    <name type="scientific">Streptomyces kanasensis</name>
    <dbReference type="NCBI Taxonomy" id="936756"/>
    <lineage>
        <taxon>Bacteria</taxon>
        <taxon>Bacillati</taxon>
        <taxon>Actinomycetota</taxon>
        <taxon>Actinomycetes</taxon>
        <taxon>Kitasatosporales</taxon>
        <taxon>Streptomycetaceae</taxon>
        <taxon>Streptomyces</taxon>
    </lineage>
</organism>
<feature type="domain" description="DUF317" evidence="1">
    <location>
        <begin position="141"/>
        <end position="196"/>
    </location>
</feature>
<dbReference type="Pfam" id="PF03771">
    <property type="entry name" value="SPDY"/>
    <property type="match status" value="2"/>
</dbReference>
<comment type="caution">
    <text evidence="2">The sequence shown here is derived from an EMBL/GenBank/DDBJ whole genome shotgun (WGS) entry which is preliminary data.</text>
</comment>
<evidence type="ECO:0000313" key="2">
    <source>
        <dbReference type="EMBL" id="KUH38580.1"/>
    </source>
</evidence>
<dbReference type="OrthoDB" id="4286512at2"/>
<proteinExistence type="predicted"/>
<accession>A0A100Y6J4</accession>